<dbReference type="Proteomes" id="UP001331761">
    <property type="component" value="Unassembled WGS sequence"/>
</dbReference>
<sequence length="873" mass="98065">MTAPSWPLATRLEAQIRRSQVKTEYRNRATTTNNRLRFRTFAVPLYSVRDATTSSPPDTRLSPVLILDRQSGNVEGTASMIRDQRLRQLINEGGLYRRGSRSFAPLSPSPTTRSPYQVDLIIDRSFQKFFHPAPIPPIPQREYSISEFNEQPRSPLLPIPPIPTPLPRHSLPLNTSPISSTSTPIYIIREPIHLRKGDSVNRPTIRQPWSTKLTLIKRARWRGTSKRKQKNYTTGRTAKVVDNEARIPPRREDFSHAIRPSSAFKDEFSKYPKNTDILTDIAIPERNRLKPKTRYKLVPRPRSSVENETDTSHLTHITISPEKLAHNGIENAIYEDILVQERKALSQRNTPLLTDEVDFDDSIDSPQSQGISRTTAPLVLLEQRRKGYGSTGHRNKLGMTPERFYFKWDNTAPKNRAVFTKVVSMQTTPLRMTTVSGVISIPTTTDPLEGALVEEPLTKDEGTRQIVATVKLKEVEQKELEPLEISNETITLRPSTPLTLNVTESINDSFATVTSQPNTTLESRVTEPITVASRHSFQSQSLSDFDNLSVISNSEIYRGPRYYYEKNPENDTIQEEATIISTMRSPYWTSDPPPSGFQVEVIPFPKSNPVDGPLIAVDKAVTIKHSSSAPTETTTSFPTLIESSPEFIGPLPPESGMNRARAMGVKIVRSVSEPVDSMVNVSAAAHDNTEAVSVLKLSETIVKLSHCEVYSLCLDELSREEKACGAQASRIVTHSQRKQRSSCSKKLLPDYKAVDAETRSLEESYSACIKNRLGQNIAEVKATQCTAHSLPTSLGNEPCRSKVHVLKQHCSRLAKCCPDAQTCRSELDRSDTARYLRRRKESLALAATKCRIHKYRELFKNRNLLSTDSPLPS</sequence>
<gene>
    <name evidence="1" type="ORF">GCK32_010142</name>
</gene>
<dbReference type="AlphaFoldDB" id="A0AAN8FS25"/>
<accession>A0AAN8FS25</accession>
<proteinExistence type="predicted"/>
<protein>
    <submittedName>
        <fullName evidence="1">Uncharacterized protein</fullName>
    </submittedName>
</protein>
<reference evidence="1 2" key="1">
    <citation type="submission" date="2019-10" db="EMBL/GenBank/DDBJ databases">
        <title>Assembly and Annotation for the nematode Trichostrongylus colubriformis.</title>
        <authorList>
            <person name="Martin J."/>
        </authorList>
    </citation>
    <scope>NUCLEOTIDE SEQUENCE [LARGE SCALE GENOMIC DNA]</scope>
    <source>
        <strain evidence="1">G859</strain>
        <tissue evidence="1">Whole worm</tissue>
    </source>
</reference>
<comment type="caution">
    <text evidence="1">The sequence shown here is derived from an EMBL/GenBank/DDBJ whole genome shotgun (WGS) entry which is preliminary data.</text>
</comment>
<dbReference type="EMBL" id="WIXE01006973">
    <property type="protein sequence ID" value="KAK5980810.1"/>
    <property type="molecule type" value="Genomic_DNA"/>
</dbReference>
<keyword evidence="2" id="KW-1185">Reference proteome</keyword>
<evidence type="ECO:0000313" key="1">
    <source>
        <dbReference type="EMBL" id="KAK5980810.1"/>
    </source>
</evidence>
<name>A0AAN8FS25_TRICO</name>
<evidence type="ECO:0000313" key="2">
    <source>
        <dbReference type="Proteomes" id="UP001331761"/>
    </source>
</evidence>
<organism evidence="1 2">
    <name type="scientific">Trichostrongylus colubriformis</name>
    <name type="common">Black scour worm</name>
    <dbReference type="NCBI Taxonomy" id="6319"/>
    <lineage>
        <taxon>Eukaryota</taxon>
        <taxon>Metazoa</taxon>
        <taxon>Ecdysozoa</taxon>
        <taxon>Nematoda</taxon>
        <taxon>Chromadorea</taxon>
        <taxon>Rhabditida</taxon>
        <taxon>Rhabditina</taxon>
        <taxon>Rhabditomorpha</taxon>
        <taxon>Strongyloidea</taxon>
        <taxon>Trichostrongylidae</taxon>
        <taxon>Trichostrongylus</taxon>
    </lineage>
</organism>